<gene>
    <name evidence="1" type="ORF">D5086_015750</name>
</gene>
<comment type="caution">
    <text evidence="1">The sequence shown here is derived from an EMBL/GenBank/DDBJ whole genome shotgun (WGS) entry which is preliminary data.</text>
</comment>
<keyword evidence="2" id="KW-1185">Reference proteome</keyword>
<accession>A0ACC4BU31</accession>
<name>A0ACC4BU31_POPAL</name>
<evidence type="ECO:0000313" key="2">
    <source>
        <dbReference type="Proteomes" id="UP000309997"/>
    </source>
</evidence>
<evidence type="ECO:0000313" key="1">
    <source>
        <dbReference type="EMBL" id="KAL3581418.1"/>
    </source>
</evidence>
<proteinExistence type="predicted"/>
<organism evidence="1 2">
    <name type="scientific">Populus alba</name>
    <name type="common">White poplar</name>
    <dbReference type="NCBI Taxonomy" id="43335"/>
    <lineage>
        <taxon>Eukaryota</taxon>
        <taxon>Viridiplantae</taxon>
        <taxon>Streptophyta</taxon>
        <taxon>Embryophyta</taxon>
        <taxon>Tracheophyta</taxon>
        <taxon>Spermatophyta</taxon>
        <taxon>Magnoliopsida</taxon>
        <taxon>eudicotyledons</taxon>
        <taxon>Gunneridae</taxon>
        <taxon>Pentapetalae</taxon>
        <taxon>rosids</taxon>
        <taxon>fabids</taxon>
        <taxon>Malpighiales</taxon>
        <taxon>Salicaceae</taxon>
        <taxon>Saliceae</taxon>
        <taxon>Populus</taxon>
    </lineage>
</organism>
<reference evidence="1 2" key="1">
    <citation type="journal article" date="2024" name="Plant Biotechnol. J.">
        <title>Genome and CRISPR/Cas9 system of a widespread forest tree (Populus alba) in the world.</title>
        <authorList>
            <person name="Liu Y.J."/>
            <person name="Jiang P.F."/>
            <person name="Han X.M."/>
            <person name="Li X.Y."/>
            <person name="Wang H.M."/>
            <person name="Wang Y.J."/>
            <person name="Wang X.X."/>
            <person name="Zeng Q.Y."/>
        </authorList>
    </citation>
    <scope>NUCLEOTIDE SEQUENCE [LARGE SCALE GENOMIC DNA]</scope>
    <source>
        <strain evidence="2">cv. PAL-ZL1</strain>
    </source>
</reference>
<protein>
    <submittedName>
        <fullName evidence="1">Uncharacterized protein</fullName>
    </submittedName>
</protein>
<dbReference type="Proteomes" id="UP000309997">
    <property type="component" value="Unassembled WGS sequence"/>
</dbReference>
<sequence>MPPCWLYLVYIVRVRIPGISFDCFTMRALSCQPGILQDLLLIMSDNHENNADLGAAVVHSKSFQIPVPKYLVWKECNFPEDMAGLHRRRSRFDLETEGITVYCFQSIDSPSVGGQVAGSFVAEKKF</sequence>
<dbReference type="EMBL" id="RCHU02000008">
    <property type="protein sequence ID" value="KAL3581418.1"/>
    <property type="molecule type" value="Genomic_DNA"/>
</dbReference>